<accession>A0ABY2QDF2</accession>
<keyword evidence="5" id="KW-0675">Receptor</keyword>
<feature type="domain" description="TonB-dependent receptor-like beta-barrel" evidence="4">
    <location>
        <begin position="41"/>
        <end position="561"/>
    </location>
</feature>
<dbReference type="SUPFAM" id="SSF56935">
    <property type="entry name" value="Porins"/>
    <property type="match status" value="1"/>
</dbReference>
<dbReference type="Gene3D" id="2.40.170.20">
    <property type="entry name" value="TonB-dependent receptor, beta-barrel domain"/>
    <property type="match status" value="1"/>
</dbReference>
<comment type="subcellular location">
    <subcellularLocation>
        <location evidence="1">Cell outer membrane</location>
    </subcellularLocation>
</comment>
<name>A0ABY2QDF2_9SPHN</name>
<protein>
    <submittedName>
        <fullName evidence="5">TonB-dependent receptor</fullName>
    </submittedName>
</protein>
<evidence type="ECO:0000313" key="6">
    <source>
        <dbReference type="Proteomes" id="UP000308038"/>
    </source>
</evidence>
<evidence type="ECO:0000256" key="2">
    <source>
        <dbReference type="ARBA" id="ARBA00023136"/>
    </source>
</evidence>
<keyword evidence="3" id="KW-0998">Cell outer membrane</keyword>
<evidence type="ECO:0000256" key="1">
    <source>
        <dbReference type="ARBA" id="ARBA00004442"/>
    </source>
</evidence>
<reference evidence="5 6" key="1">
    <citation type="submission" date="2019-04" db="EMBL/GenBank/DDBJ databases">
        <title>Microbes associate with the intestines of laboratory mice.</title>
        <authorList>
            <person name="Navarre W."/>
            <person name="Wong E."/>
            <person name="Huang K.C."/>
            <person name="Tropini C."/>
            <person name="Ng K."/>
            <person name="Yu B."/>
        </authorList>
    </citation>
    <scope>NUCLEOTIDE SEQUENCE [LARGE SCALE GENOMIC DNA]</scope>
    <source>
        <strain evidence="5 6">NM83_B4-11</strain>
    </source>
</reference>
<keyword evidence="6" id="KW-1185">Reference proteome</keyword>
<proteinExistence type="predicted"/>
<dbReference type="EMBL" id="SSTI01000016">
    <property type="protein sequence ID" value="THG37592.1"/>
    <property type="molecule type" value="Genomic_DNA"/>
</dbReference>
<dbReference type="Pfam" id="PF00593">
    <property type="entry name" value="TonB_dep_Rec_b-barrel"/>
    <property type="match status" value="1"/>
</dbReference>
<organism evidence="5 6">
    <name type="scientific">Sphingomonas olei</name>
    <dbReference type="NCBI Taxonomy" id="1886787"/>
    <lineage>
        <taxon>Bacteria</taxon>
        <taxon>Pseudomonadati</taxon>
        <taxon>Pseudomonadota</taxon>
        <taxon>Alphaproteobacteria</taxon>
        <taxon>Sphingomonadales</taxon>
        <taxon>Sphingomonadaceae</taxon>
        <taxon>Sphingomonas</taxon>
    </lineage>
</organism>
<evidence type="ECO:0000259" key="4">
    <source>
        <dbReference type="Pfam" id="PF00593"/>
    </source>
</evidence>
<dbReference type="PANTHER" id="PTHR47234">
    <property type="match status" value="1"/>
</dbReference>
<dbReference type="Proteomes" id="UP000308038">
    <property type="component" value="Unassembled WGS sequence"/>
</dbReference>
<dbReference type="PANTHER" id="PTHR47234:SF2">
    <property type="entry name" value="TONB-DEPENDENT RECEPTOR"/>
    <property type="match status" value="1"/>
</dbReference>
<dbReference type="InterPro" id="IPR000531">
    <property type="entry name" value="Beta-barrel_TonB"/>
</dbReference>
<dbReference type="InterPro" id="IPR036942">
    <property type="entry name" value="Beta-barrel_TonB_sf"/>
</dbReference>
<evidence type="ECO:0000313" key="5">
    <source>
        <dbReference type="EMBL" id="THG37592.1"/>
    </source>
</evidence>
<comment type="caution">
    <text evidence="5">The sequence shown here is derived from an EMBL/GenBank/DDBJ whole genome shotgun (WGS) entry which is preliminary data.</text>
</comment>
<evidence type="ECO:0000256" key="3">
    <source>
        <dbReference type="ARBA" id="ARBA00023237"/>
    </source>
</evidence>
<sequence length="591" mass="64387">MLLKSQPQICAIGADGGQLWIDGLYNNISSEYLFYSEVARGNLTFSRDNAFLRPEIRDRLVAANQATFSLGRIFQDYGQRIFGYRRSTWEGAIGLDGSFANGRWKYSVFYSHGEARDHRSYQNQRITTNLAQALDAVRDPAGNIVCRVALTNPDTACRPLDIFGASRASQEAVDFAFADAYGITNETLDSGGFNIRGTLFDLWAGPVAVAVGGEARREAIESVDIDPVSRARGFTQLNFAPLDGGFDVKEAFAELNVPLINIDGTAEFGVNGAARYSDYSNTGGIWSWKLGGTALLFDQFLIRATRSRDIRSGSLAEFFTTLTTTFSTVADPVRGTTDSVVRYGGGNPNLRPEIGQTFTAGLSWSPGFVPRLKLSADYYSIDIDDVIVAPTAQDVVTRCYQGQTSLCSQIERTGGSPTGAITAIYSTFLNFARLETQGIDLEATYTLPLADIAANADGNLRFRALATYTDSRITDDGIARIETVGTVGDGTAGIPRWRANASISWESQLGTFDLRARYVAGGVYNAEVDIANNDISSKTYIDLGARVNAGPFTLYGTINNLFDLDPPLTTYGQIHYDQIGRYFSMGASLRF</sequence>
<keyword evidence="2" id="KW-0472">Membrane</keyword>
<gene>
    <name evidence="5" type="ORF">E5988_15835</name>
</gene>